<comment type="caution">
    <text evidence="1">The sequence shown here is derived from an EMBL/GenBank/DDBJ whole genome shotgun (WGS) entry which is preliminary data.</text>
</comment>
<evidence type="ECO:0000313" key="1">
    <source>
        <dbReference type="EMBL" id="KAJ0987130.1"/>
    </source>
</evidence>
<protein>
    <submittedName>
        <fullName evidence="1">Uncharacterized protein</fullName>
    </submittedName>
</protein>
<reference evidence="1" key="1">
    <citation type="submission" date="2021-03" db="EMBL/GenBank/DDBJ databases">
        <authorList>
            <person name="Li Z."/>
            <person name="Yang C."/>
        </authorList>
    </citation>
    <scope>NUCLEOTIDE SEQUENCE</scope>
    <source>
        <strain evidence="1">Dzin_1.0</strain>
        <tissue evidence="1">Leaf</tissue>
    </source>
</reference>
<dbReference type="Proteomes" id="UP001085076">
    <property type="component" value="Miscellaneous, Linkage group lg01"/>
</dbReference>
<sequence>MLSAARPAEAGLFSLFRSVTEYLYGDTCFSKQYALCRSAMKSDVFICTYSALQLCDVWLEGWETTDDDKKVDPVNYDW</sequence>
<evidence type="ECO:0000313" key="2">
    <source>
        <dbReference type="Proteomes" id="UP001085076"/>
    </source>
</evidence>
<name>A0A9D5DAK2_9LILI</name>
<dbReference type="AlphaFoldDB" id="A0A9D5DAK2"/>
<keyword evidence="2" id="KW-1185">Reference proteome</keyword>
<gene>
    <name evidence="1" type="ORF">J5N97_005486</name>
</gene>
<organism evidence="1 2">
    <name type="scientific">Dioscorea zingiberensis</name>
    <dbReference type="NCBI Taxonomy" id="325984"/>
    <lineage>
        <taxon>Eukaryota</taxon>
        <taxon>Viridiplantae</taxon>
        <taxon>Streptophyta</taxon>
        <taxon>Embryophyta</taxon>
        <taxon>Tracheophyta</taxon>
        <taxon>Spermatophyta</taxon>
        <taxon>Magnoliopsida</taxon>
        <taxon>Liliopsida</taxon>
        <taxon>Dioscoreales</taxon>
        <taxon>Dioscoreaceae</taxon>
        <taxon>Dioscorea</taxon>
    </lineage>
</organism>
<dbReference type="EMBL" id="JAGGNH010000001">
    <property type="protein sequence ID" value="KAJ0987130.1"/>
    <property type="molecule type" value="Genomic_DNA"/>
</dbReference>
<reference evidence="1" key="2">
    <citation type="journal article" date="2022" name="Hortic Res">
        <title>The genome of Dioscorea zingiberensis sheds light on the biosynthesis, origin and evolution of the medicinally important diosgenin saponins.</title>
        <authorList>
            <person name="Li Y."/>
            <person name="Tan C."/>
            <person name="Li Z."/>
            <person name="Guo J."/>
            <person name="Li S."/>
            <person name="Chen X."/>
            <person name="Wang C."/>
            <person name="Dai X."/>
            <person name="Yang H."/>
            <person name="Song W."/>
            <person name="Hou L."/>
            <person name="Xu J."/>
            <person name="Tong Z."/>
            <person name="Xu A."/>
            <person name="Yuan X."/>
            <person name="Wang W."/>
            <person name="Yang Q."/>
            <person name="Chen L."/>
            <person name="Sun Z."/>
            <person name="Wang K."/>
            <person name="Pan B."/>
            <person name="Chen J."/>
            <person name="Bao Y."/>
            <person name="Liu F."/>
            <person name="Qi X."/>
            <person name="Gang D.R."/>
            <person name="Wen J."/>
            <person name="Li J."/>
        </authorList>
    </citation>
    <scope>NUCLEOTIDE SEQUENCE</scope>
    <source>
        <strain evidence="1">Dzin_1.0</strain>
    </source>
</reference>
<accession>A0A9D5DAK2</accession>
<proteinExistence type="predicted"/>